<protein>
    <recommendedName>
        <fullName evidence="4">Rotatin</fullName>
    </recommendedName>
</protein>
<dbReference type="GO" id="GO:0032053">
    <property type="term" value="P:ciliary basal body organization"/>
    <property type="evidence" value="ECO:0007669"/>
    <property type="project" value="TreeGrafter"/>
</dbReference>
<dbReference type="GO" id="GO:0005813">
    <property type="term" value="C:centrosome"/>
    <property type="evidence" value="ECO:0007669"/>
    <property type="project" value="InterPro"/>
</dbReference>
<dbReference type="PANTHER" id="PTHR31691:SF1">
    <property type="entry name" value="ROTATIN"/>
    <property type="match status" value="1"/>
</dbReference>
<evidence type="ECO:0008006" key="4">
    <source>
        <dbReference type="Google" id="ProtNLM"/>
    </source>
</evidence>
<keyword evidence="3" id="KW-1185">Reference proteome</keyword>
<comment type="caution">
    <text evidence="2">The sequence shown here is derived from an EMBL/GenBank/DDBJ whole genome shotgun (WGS) entry which is preliminary data.</text>
</comment>
<dbReference type="AlphaFoldDB" id="A0AAN8C7I1"/>
<organism evidence="2 3">
    <name type="scientific">Champsocephalus gunnari</name>
    <name type="common">Mackerel icefish</name>
    <dbReference type="NCBI Taxonomy" id="52237"/>
    <lineage>
        <taxon>Eukaryota</taxon>
        <taxon>Metazoa</taxon>
        <taxon>Chordata</taxon>
        <taxon>Craniata</taxon>
        <taxon>Vertebrata</taxon>
        <taxon>Euteleostomi</taxon>
        <taxon>Actinopterygii</taxon>
        <taxon>Neopterygii</taxon>
        <taxon>Teleostei</taxon>
        <taxon>Neoteleostei</taxon>
        <taxon>Acanthomorphata</taxon>
        <taxon>Eupercaria</taxon>
        <taxon>Perciformes</taxon>
        <taxon>Notothenioidei</taxon>
        <taxon>Channichthyidae</taxon>
        <taxon>Champsocephalus</taxon>
    </lineage>
</organism>
<feature type="compositionally biased region" description="Polar residues" evidence="1">
    <location>
        <begin position="263"/>
        <end position="280"/>
    </location>
</feature>
<name>A0AAN8C7I1_CHAGU</name>
<feature type="region of interest" description="Disordered" evidence="1">
    <location>
        <begin position="223"/>
        <end position="293"/>
    </location>
</feature>
<sequence>MSFMGKGVTKNAVTCLLHLSHEMLTENKDKDFISQWSLGNEVSSEDTNPSQLGLAWLIPLWVDRDQEVRFSSLGLGAALTSGSSGCQALCASCQNISGGLWGTLLNILLDQQESSMVRREAAFILQNLLVMPMPANAEEAKDSHWQHPCVHDEESGVSLVGLPALQALLYHCQYFQHVALCASTCYRGRLTFHRQPRAAGPPESPSLDSESSLWIWRCDPPVDSSRPSSSLSTSSTVIRASGPHTPMSPSPLSATEDAPASRLTAQGQSETDSSDSLTSAESRHGDQSTAVDPVSMVTPDLMTSHCGLLTNLLSILPDFTLSAVTHHHLLRALASLVDVRPIETCLSELKTPNVPPAEREDIKVQLVTQLQFLSGFCKLLGSCVTVSSQLIGQMDFLKQLLTALVAALMLDIKGLDAGSRVCVCVFWADVLTLLATLVRRDVSAAYPSVSAALGRRWHTFAGTLSVCVAEDLADAALHTAALQFLGTVLSEETKRLGAEVTHSKHVSALWDILNGPSAGQLCDLLLQSLDKRTFQDPLKKPTARALMALLSCSRSAQSHAAKAGLIDSCVEQMKKTHSQLHLESIRPGKASHRRKEESYLKEVKRSVEILRSALYLNEECRVVATDARLTLAVFSLWPWLLLDDPTMEAVLELLCVYTANCITACSCVCVGGSGSAAGGKGAPGSSLMLCVTKLASGVAADNTPVQKLSFCLLANLAMSRDCRGLLQKNNFLQAFLSVPMPKAGGGKAWSAAGTGGSGSGGGLLGLWLRLLVSLSSAEDGQQSILRLSGALEVISELAPQRRHALLTLHNLCFCPNNKPHLLANDKAMKALLGCLTRREMEARSMGASALWALLHNNQRAKTTLKCPSVRLRVEEARTISKKEAEKKKKEPLNEYLLKCLESLSQLLNN</sequence>
<evidence type="ECO:0000313" key="2">
    <source>
        <dbReference type="EMBL" id="KAK5898472.1"/>
    </source>
</evidence>
<gene>
    <name evidence="2" type="ORF">CgunFtcFv8_015887</name>
</gene>
<dbReference type="EMBL" id="JAURVH010001533">
    <property type="protein sequence ID" value="KAK5898472.1"/>
    <property type="molecule type" value="Genomic_DNA"/>
</dbReference>
<dbReference type="Proteomes" id="UP001331515">
    <property type="component" value="Unassembled WGS sequence"/>
</dbReference>
<dbReference type="GO" id="GO:0007099">
    <property type="term" value="P:centriole replication"/>
    <property type="evidence" value="ECO:0007669"/>
    <property type="project" value="TreeGrafter"/>
</dbReference>
<dbReference type="GO" id="GO:0036064">
    <property type="term" value="C:ciliary basal body"/>
    <property type="evidence" value="ECO:0007669"/>
    <property type="project" value="InterPro"/>
</dbReference>
<proteinExistence type="predicted"/>
<accession>A0AAN8C7I1</accession>
<dbReference type="GO" id="GO:0005814">
    <property type="term" value="C:centriole"/>
    <property type="evidence" value="ECO:0007669"/>
    <property type="project" value="TreeGrafter"/>
</dbReference>
<dbReference type="SUPFAM" id="SSF48371">
    <property type="entry name" value="ARM repeat"/>
    <property type="match status" value="2"/>
</dbReference>
<dbReference type="GO" id="GO:0010457">
    <property type="term" value="P:centriole-centriole cohesion"/>
    <property type="evidence" value="ECO:0007669"/>
    <property type="project" value="TreeGrafter"/>
</dbReference>
<dbReference type="Gene3D" id="1.25.10.10">
    <property type="entry name" value="Leucine-rich Repeat Variant"/>
    <property type="match status" value="1"/>
</dbReference>
<reference evidence="2 3" key="1">
    <citation type="journal article" date="2023" name="Mol. Biol. Evol.">
        <title>Genomics of Secondarily Temperate Adaptation in the Only Non-Antarctic Icefish.</title>
        <authorList>
            <person name="Rivera-Colon A.G."/>
            <person name="Rayamajhi N."/>
            <person name="Minhas B.F."/>
            <person name="Madrigal G."/>
            <person name="Bilyk K.T."/>
            <person name="Yoon V."/>
            <person name="Hune M."/>
            <person name="Gregory S."/>
            <person name="Cheng C.H.C."/>
            <person name="Catchen J.M."/>
        </authorList>
    </citation>
    <scope>NUCLEOTIDE SEQUENCE [LARGE SCALE GENOMIC DNA]</scope>
    <source>
        <tissue evidence="2">White muscle</tissue>
    </source>
</reference>
<evidence type="ECO:0000313" key="3">
    <source>
        <dbReference type="Proteomes" id="UP001331515"/>
    </source>
</evidence>
<evidence type="ECO:0000256" key="1">
    <source>
        <dbReference type="SAM" id="MobiDB-lite"/>
    </source>
</evidence>
<dbReference type="InterPro" id="IPR011989">
    <property type="entry name" value="ARM-like"/>
</dbReference>
<dbReference type="PANTHER" id="PTHR31691">
    <property type="entry name" value="ROTATIN"/>
    <property type="match status" value="1"/>
</dbReference>
<dbReference type="InterPro" id="IPR016024">
    <property type="entry name" value="ARM-type_fold"/>
</dbReference>
<feature type="compositionally biased region" description="Low complexity" evidence="1">
    <location>
        <begin position="224"/>
        <end position="235"/>
    </location>
</feature>
<dbReference type="InterPro" id="IPR030791">
    <property type="entry name" value="Rotatin"/>
</dbReference>